<protein>
    <submittedName>
        <fullName evidence="2">Uncharacterized protein</fullName>
    </submittedName>
</protein>
<feature type="region of interest" description="Disordered" evidence="1">
    <location>
        <begin position="337"/>
        <end position="396"/>
    </location>
</feature>
<feature type="compositionally biased region" description="Low complexity" evidence="1">
    <location>
        <begin position="365"/>
        <end position="377"/>
    </location>
</feature>
<dbReference type="Proteomes" id="UP000265515">
    <property type="component" value="Unassembled WGS sequence"/>
</dbReference>
<evidence type="ECO:0000313" key="3">
    <source>
        <dbReference type="Proteomes" id="UP000265515"/>
    </source>
</evidence>
<dbReference type="Gramene" id="GBG81028">
    <property type="protein sequence ID" value="GBG81028"/>
    <property type="gene ID" value="CBR_g31584"/>
</dbReference>
<evidence type="ECO:0000313" key="2">
    <source>
        <dbReference type="EMBL" id="GBG81028.1"/>
    </source>
</evidence>
<dbReference type="OrthoDB" id="10021186at2759"/>
<feature type="compositionally biased region" description="Acidic residues" evidence="1">
    <location>
        <begin position="341"/>
        <end position="351"/>
    </location>
</feature>
<accession>A0A388LFE7</accession>
<sequence length="994" mass="108991">MDDAPASCTPDDDRSAERPPTWPARGNATPVSPHAGQRGLLGVSPYGSPDDMRSTKRPRVHSLSPTIVVTPGIAVVHSPLSPLLPSPACRPYTPIDPLSDFDALCFPVLLRPLQPRRLQFLSCAAQPFPPPLFVGLDGLDSIPLEGCSQSSAAVFGSGGSTLRDGGRRSVEPWVSHSFAASGHGEGGVLDDARRASAGATHDRNSARRSLVSWFDEDDIVCGSGDGPSRCDLGAKNLGAGPSEHSGGSLGQFGSQSTGSAKYSRLFLTTACKERLRLLQSAMKEVSDKSGVMSDVFDRLLHWSLPTIRSEFGDGVASRIERTLPACSRADVFRLGAGGDDSTVDAEDDGEREGEGSGGGNGGSFCGSDDSLPRSGHGSQRGRRSRGRPPSRGRSRSRFEHVRPLCWDDSKDGALQSRPCNNRSAHVLESMGHWEGLKAPDVVFAELVKLLQLLGLCDLSCPRHGPGCAVDVSYVGYPGQIYRISLACKKSCHWTWHSALVVGAVYSCRLQQQLFHVTVTAGMIYTVLNDFCISLGVAPVHKPTFYSCMRGEPNVCEGWNAKVVRQGMRYCDLAIDTVMRSGRPVTLMVDGRYDSARSAQHCTLPQLSVILVLCWSAWVLNGKALRKVVTLKVPKKLNNPQQCVSESQFMQFTKKELLDALTDRFGPGCLTTKEKRLKKSDYVAVVMSKMYPYGNMTNNKSLVMDADGVTEFHMHEVDHWFLHASQVCRDEGGKFVTLHNDVMMIADHWAEDHYRCVADRELLCSKAGGPSRLPLYTHDDPVYDIIRQTLGRHCSTTVCLYYTEFHHTSTVETFQGTITIYAKNVLHFEKSYEPRLAITVIRWNSHAWQDPLEYHVCRPSGTSIRPRPSHYRHNRPPTDSWMDRLSTFIFGSKCVSDWARRLLEYDDCDVSGEVGSSTPPLPRDLFCRGEDTIARDEDDIGSGADPDIVGDDDVFIIGDGDGLPVPADAVSNRSCDSLSDADDVELFDDLHYVMS</sequence>
<feature type="region of interest" description="Disordered" evidence="1">
    <location>
        <begin position="232"/>
        <end position="253"/>
    </location>
</feature>
<evidence type="ECO:0000256" key="1">
    <source>
        <dbReference type="SAM" id="MobiDB-lite"/>
    </source>
</evidence>
<keyword evidence="3" id="KW-1185">Reference proteome</keyword>
<organism evidence="2 3">
    <name type="scientific">Chara braunii</name>
    <name type="common">Braun's stonewort</name>
    <dbReference type="NCBI Taxonomy" id="69332"/>
    <lineage>
        <taxon>Eukaryota</taxon>
        <taxon>Viridiplantae</taxon>
        <taxon>Streptophyta</taxon>
        <taxon>Charophyceae</taxon>
        <taxon>Charales</taxon>
        <taxon>Characeae</taxon>
        <taxon>Chara</taxon>
    </lineage>
</organism>
<name>A0A388LFE7_CHABU</name>
<reference evidence="2 3" key="1">
    <citation type="journal article" date="2018" name="Cell">
        <title>The Chara Genome: Secondary Complexity and Implications for Plant Terrestrialization.</title>
        <authorList>
            <person name="Nishiyama T."/>
            <person name="Sakayama H."/>
            <person name="Vries J.D."/>
            <person name="Buschmann H."/>
            <person name="Saint-Marcoux D."/>
            <person name="Ullrich K.K."/>
            <person name="Haas F.B."/>
            <person name="Vanderstraeten L."/>
            <person name="Becker D."/>
            <person name="Lang D."/>
            <person name="Vosolsobe S."/>
            <person name="Rombauts S."/>
            <person name="Wilhelmsson P.K.I."/>
            <person name="Janitza P."/>
            <person name="Kern R."/>
            <person name="Heyl A."/>
            <person name="Rumpler F."/>
            <person name="Villalobos L.I.A.C."/>
            <person name="Clay J.M."/>
            <person name="Skokan R."/>
            <person name="Toyoda A."/>
            <person name="Suzuki Y."/>
            <person name="Kagoshima H."/>
            <person name="Schijlen E."/>
            <person name="Tajeshwar N."/>
            <person name="Catarino B."/>
            <person name="Hetherington A.J."/>
            <person name="Saltykova A."/>
            <person name="Bonnot C."/>
            <person name="Breuninger H."/>
            <person name="Symeonidi A."/>
            <person name="Radhakrishnan G.V."/>
            <person name="Van Nieuwerburgh F."/>
            <person name="Deforce D."/>
            <person name="Chang C."/>
            <person name="Karol K.G."/>
            <person name="Hedrich R."/>
            <person name="Ulvskov P."/>
            <person name="Glockner G."/>
            <person name="Delwiche C.F."/>
            <person name="Petrasek J."/>
            <person name="Van de Peer Y."/>
            <person name="Friml J."/>
            <person name="Beilby M."/>
            <person name="Dolan L."/>
            <person name="Kohara Y."/>
            <person name="Sugano S."/>
            <person name="Fujiyama A."/>
            <person name="Delaux P.-M."/>
            <person name="Quint M."/>
            <person name="TheiBen G."/>
            <person name="Hagemann M."/>
            <person name="Harholt J."/>
            <person name="Dunand C."/>
            <person name="Zachgo S."/>
            <person name="Langdale J."/>
            <person name="Maumus F."/>
            <person name="Straeten D.V.D."/>
            <person name="Gould S.B."/>
            <person name="Rensing S.A."/>
        </authorList>
    </citation>
    <scope>NUCLEOTIDE SEQUENCE [LARGE SCALE GENOMIC DNA]</scope>
    <source>
        <strain evidence="2 3">S276</strain>
    </source>
</reference>
<dbReference type="AlphaFoldDB" id="A0A388LFE7"/>
<proteinExistence type="predicted"/>
<feature type="compositionally biased region" description="Gly residues" evidence="1">
    <location>
        <begin position="355"/>
        <end position="364"/>
    </location>
</feature>
<feature type="region of interest" description="Disordered" evidence="1">
    <location>
        <begin position="1"/>
        <end position="63"/>
    </location>
</feature>
<dbReference type="EMBL" id="BFEA01000363">
    <property type="protein sequence ID" value="GBG81028.1"/>
    <property type="molecule type" value="Genomic_DNA"/>
</dbReference>
<gene>
    <name evidence="2" type="ORF">CBR_g31584</name>
</gene>
<comment type="caution">
    <text evidence="2">The sequence shown here is derived from an EMBL/GenBank/DDBJ whole genome shotgun (WGS) entry which is preliminary data.</text>
</comment>
<feature type="compositionally biased region" description="Basic residues" evidence="1">
    <location>
        <begin position="379"/>
        <end position="395"/>
    </location>
</feature>